<feature type="transmembrane region" description="Helical" evidence="6">
    <location>
        <begin position="219"/>
        <end position="239"/>
    </location>
</feature>
<keyword evidence="4 6" id="KW-1133">Transmembrane helix</keyword>
<dbReference type="Proteomes" id="UP000199406">
    <property type="component" value="Unassembled WGS sequence"/>
</dbReference>
<feature type="transmembrane region" description="Helical" evidence="6">
    <location>
        <begin position="64"/>
        <end position="89"/>
    </location>
</feature>
<evidence type="ECO:0000256" key="6">
    <source>
        <dbReference type="SAM" id="Phobius"/>
    </source>
</evidence>
<feature type="transmembrane region" description="Helical" evidence="6">
    <location>
        <begin position="139"/>
        <end position="161"/>
    </location>
</feature>
<dbReference type="Pfam" id="PF09678">
    <property type="entry name" value="Caa3_CtaG"/>
    <property type="match status" value="1"/>
</dbReference>
<comment type="subcellular location">
    <subcellularLocation>
        <location evidence="1">Cell membrane</location>
        <topology evidence="1">Multi-pass membrane protein</topology>
    </subcellularLocation>
</comment>
<dbReference type="STRING" id="1550231.SAMN05660662_0209"/>
<evidence type="ECO:0000256" key="1">
    <source>
        <dbReference type="ARBA" id="ARBA00004651"/>
    </source>
</evidence>
<proteinExistence type="predicted"/>
<keyword evidence="8" id="KW-1185">Reference proteome</keyword>
<dbReference type="AlphaFoldDB" id="A0A1G7R9I0"/>
<evidence type="ECO:0000313" key="7">
    <source>
        <dbReference type="EMBL" id="SDG07417.1"/>
    </source>
</evidence>
<keyword evidence="2" id="KW-1003">Cell membrane</keyword>
<feature type="transmembrane region" description="Helical" evidence="6">
    <location>
        <begin position="259"/>
        <end position="279"/>
    </location>
</feature>
<evidence type="ECO:0000256" key="4">
    <source>
        <dbReference type="ARBA" id="ARBA00022989"/>
    </source>
</evidence>
<evidence type="ECO:0000256" key="5">
    <source>
        <dbReference type="ARBA" id="ARBA00023136"/>
    </source>
</evidence>
<accession>A0A1G7R9I0</accession>
<dbReference type="InterPro" id="IPR019108">
    <property type="entry name" value="Caa3_assmbl_CtaG-rel"/>
</dbReference>
<gene>
    <name evidence="7" type="ORF">SAMN05660662_0209</name>
</gene>
<reference evidence="8" key="1">
    <citation type="submission" date="2016-10" db="EMBL/GenBank/DDBJ databases">
        <authorList>
            <person name="Varghese N."/>
            <person name="Submissions S."/>
        </authorList>
    </citation>
    <scope>NUCLEOTIDE SEQUENCE [LARGE SCALE GENOMIC DNA]</scope>
    <source>
        <strain evidence="8">DSM 44268</strain>
    </source>
</reference>
<feature type="transmembrane region" description="Helical" evidence="6">
    <location>
        <begin position="27"/>
        <end position="44"/>
    </location>
</feature>
<evidence type="ECO:0000256" key="2">
    <source>
        <dbReference type="ARBA" id="ARBA00022475"/>
    </source>
</evidence>
<feature type="transmembrane region" description="Helical" evidence="6">
    <location>
        <begin position="173"/>
        <end position="198"/>
    </location>
</feature>
<dbReference type="GO" id="GO:0005886">
    <property type="term" value="C:plasma membrane"/>
    <property type="evidence" value="ECO:0007669"/>
    <property type="project" value="UniProtKB-SubCell"/>
</dbReference>
<name>A0A1G7R9I0_9ACTN</name>
<protein>
    <submittedName>
        <fullName evidence="7">Putative copper resistance protein D</fullName>
    </submittedName>
</protein>
<evidence type="ECO:0000313" key="8">
    <source>
        <dbReference type="Proteomes" id="UP000199406"/>
    </source>
</evidence>
<organism evidence="7 8">
    <name type="scientific">Blastococcus aurantiacus</name>
    <dbReference type="NCBI Taxonomy" id="1550231"/>
    <lineage>
        <taxon>Bacteria</taxon>
        <taxon>Bacillati</taxon>
        <taxon>Actinomycetota</taxon>
        <taxon>Actinomycetes</taxon>
        <taxon>Geodermatophilales</taxon>
        <taxon>Geodermatophilaceae</taxon>
        <taxon>Blastococcus</taxon>
    </lineage>
</organism>
<feature type="transmembrane region" description="Helical" evidence="6">
    <location>
        <begin position="95"/>
        <end position="118"/>
    </location>
</feature>
<evidence type="ECO:0000256" key="3">
    <source>
        <dbReference type="ARBA" id="ARBA00022692"/>
    </source>
</evidence>
<keyword evidence="3 6" id="KW-0812">Transmembrane</keyword>
<keyword evidence="5 6" id="KW-0472">Membrane</keyword>
<sequence length="314" mass="34078">MESHHGGMHMPTEPPTLLRLLTPQFDATSVVPALAVVALAAYLLGVRTVRRRGIRWPWHRTANFVAGIVTVLLVTATQVMGYGMMIFSIHMLQKMVLTVPSAMLLMLGAPVSLAIRALPRRGWGAAGRWLLLRTLRSPTARFLAHPVVTTAVFVGSLYGIYFTPTFDLLMGSWLGNVGMLVFFLGSGLLAFGGAFALGPWPHRASAPARILELGLPGPLHAFFAVALMLASAPVVRAFADPPPGWGIDVMTDQLAAGNIVWGFGEVPSVIAFIIVYLQWSRSEVVQTRVSDRRVEADLEAYNAHLRTLAQGPPR</sequence>
<dbReference type="EMBL" id="FNBT01000011">
    <property type="protein sequence ID" value="SDG07417.1"/>
    <property type="molecule type" value="Genomic_DNA"/>
</dbReference>